<keyword evidence="10 11" id="KW-0472">Membrane</keyword>
<comment type="cofactor">
    <cofactor evidence="1 11">
        <name>Zn(2+)</name>
        <dbReference type="ChEBI" id="CHEBI:29105"/>
    </cofactor>
</comment>
<dbReference type="GO" id="GO:0046872">
    <property type="term" value="F:metal ion binding"/>
    <property type="evidence" value="ECO:0007669"/>
    <property type="project" value="UniProtKB-KW"/>
</dbReference>
<evidence type="ECO:0000256" key="5">
    <source>
        <dbReference type="ARBA" id="ARBA00022692"/>
    </source>
</evidence>
<keyword evidence="9 11" id="KW-0482">Metalloprotease</keyword>
<dbReference type="InterPro" id="IPR008915">
    <property type="entry name" value="Peptidase_M50"/>
</dbReference>
<accession>H5TB71</accession>
<keyword evidence="5 11" id="KW-0812">Transmembrane</keyword>
<evidence type="ECO:0000256" key="3">
    <source>
        <dbReference type="ARBA" id="ARBA00007931"/>
    </source>
</evidence>
<feature type="transmembrane region" description="Helical" evidence="11">
    <location>
        <begin position="6"/>
        <end position="27"/>
    </location>
</feature>
<dbReference type="STRING" id="56804.BAE46_05975"/>
<dbReference type="AlphaFoldDB" id="H5TB71"/>
<reference evidence="13 14" key="2">
    <citation type="journal article" date="2017" name="Antonie Van Leeuwenhoek">
        <title>Rhizobium rhizosphaerae sp. nov., a novel species isolated from rice rhizosphere.</title>
        <authorList>
            <person name="Zhao J.J."/>
            <person name="Zhang J."/>
            <person name="Zhang R.J."/>
            <person name="Zhang C.W."/>
            <person name="Yin H.Q."/>
            <person name="Zhang X.X."/>
        </authorList>
    </citation>
    <scope>NUCLEOTIDE SEQUENCE [LARGE SCALE GENOMIC DNA]</scope>
    <source>
        <strain evidence="13 14">ACAM 611</strain>
    </source>
</reference>
<dbReference type="OrthoDB" id="9782003at2"/>
<dbReference type="eggNOG" id="COG0750">
    <property type="taxonomic scope" value="Bacteria"/>
</dbReference>
<keyword evidence="6 11" id="KW-0378">Hydrolase</keyword>
<dbReference type="InterPro" id="IPR036034">
    <property type="entry name" value="PDZ_sf"/>
</dbReference>
<evidence type="ECO:0000256" key="2">
    <source>
        <dbReference type="ARBA" id="ARBA00004141"/>
    </source>
</evidence>
<feature type="domain" description="PDZ" evidence="12">
    <location>
        <begin position="210"/>
        <end position="279"/>
    </location>
</feature>
<feature type="transmembrane region" description="Helical" evidence="11">
    <location>
        <begin position="424"/>
        <end position="446"/>
    </location>
</feature>
<dbReference type="InterPro" id="IPR001478">
    <property type="entry name" value="PDZ"/>
</dbReference>
<evidence type="ECO:0000256" key="11">
    <source>
        <dbReference type="RuleBase" id="RU362031"/>
    </source>
</evidence>
<protein>
    <recommendedName>
        <fullName evidence="11">Zinc metalloprotease</fullName>
        <ecNumber evidence="11">3.4.24.-</ecNumber>
    </recommendedName>
</protein>
<dbReference type="Proteomes" id="UP000053586">
    <property type="component" value="Unassembled WGS sequence"/>
</dbReference>
<dbReference type="RefSeq" id="WP_006004746.1">
    <property type="nucleotide sequence ID" value="NZ_BAET01000013.1"/>
</dbReference>
<dbReference type="GO" id="GO:0016020">
    <property type="term" value="C:membrane"/>
    <property type="evidence" value="ECO:0007669"/>
    <property type="project" value="UniProtKB-SubCell"/>
</dbReference>
<dbReference type="EC" id="3.4.24.-" evidence="11"/>
<keyword evidence="11" id="KW-0479">Metal-binding</keyword>
<sequence>MLSIIWNIASFVIALSILVAVHEWGHYYVAKLCKVKILKFSIGFGKPLYKRVTSSGMEFIIAAIPLGGYVRMLDGRVDQVSTQDLNVCFDLKPVGQRMAIVAAGPIVNFLFAIFALMLVGMLGSQTSRTVVGEIMPNSYAAQAGLMSNDEIIRVGERDVKDWQEVSIEMVRFSGDASMPITVKDANGLERTRILPIEGWKLDPDARDLFGALGFAPFTPALTTRLAAIGPNTPAGNAGLAVNDEILKLDGTPMTNWGQIVQYIETRPNQTIELEVLRNASLVTITAMLGQKPDKADQGYLGVSPFQEPWPPQYIVEVKQGPIDALVSGTQSTWRLMTVTLEMLGKLFTGDLSVKNLSGPISIAQGAGAHASYGLVAFLGFLAIISVNLGIINLLPLPVLDGGHLLYFTVEWVTGKPVSQAIQEVGLRIGAVILFAVMATAIFNDILRNI</sequence>
<dbReference type="SUPFAM" id="SSF50156">
    <property type="entry name" value="PDZ domain-like"/>
    <property type="match status" value="2"/>
</dbReference>
<keyword evidence="14" id="KW-1185">Reference proteome</keyword>
<dbReference type="InterPro" id="IPR041489">
    <property type="entry name" value="PDZ_6"/>
</dbReference>
<name>H5TB71_9ALTE</name>
<dbReference type="CDD" id="cd06163">
    <property type="entry name" value="S2P-M50_PDZ_RseP-like"/>
    <property type="match status" value="2"/>
</dbReference>
<dbReference type="Gene3D" id="2.30.42.10">
    <property type="match status" value="2"/>
</dbReference>
<evidence type="ECO:0000313" key="13">
    <source>
        <dbReference type="EMBL" id="GAB55548.1"/>
    </source>
</evidence>
<dbReference type="PANTHER" id="PTHR42837">
    <property type="entry name" value="REGULATOR OF SIGMA-E PROTEASE RSEP"/>
    <property type="match status" value="1"/>
</dbReference>
<reference evidence="13 14" key="1">
    <citation type="journal article" date="2012" name="J. Bacteriol.">
        <title>Genome sequence of proteorhodopsin-containing sea ice bacterium Glaciecola punicea ACAM 611T.</title>
        <authorList>
            <person name="Qin Q.-L."/>
            <person name="Xie B.-B."/>
            <person name="Shu Y.-L."/>
            <person name="Rong J.-C."/>
            <person name="Zhao D.-L."/>
            <person name="Zhang X.-Y."/>
            <person name="Chen X.-L."/>
            <person name="Zhou B.-C."/>
            <person name="Zhanga Y.-Z."/>
        </authorList>
    </citation>
    <scope>NUCLEOTIDE SEQUENCE [LARGE SCALE GENOMIC DNA]</scope>
    <source>
        <strain evidence="13 14">ACAM 611</strain>
    </source>
</reference>
<keyword evidence="8 11" id="KW-1133">Transmembrane helix</keyword>
<organism evidence="13 14">
    <name type="scientific">Glaciecola punicea ACAM 611</name>
    <dbReference type="NCBI Taxonomy" id="1121923"/>
    <lineage>
        <taxon>Bacteria</taxon>
        <taxon>Pseudomonadati</taxon>
        <taxon>Pseudomonadota</taxon>
        <taxon>Gammaproteobacteria</taxon>
        <taxon>Alteromonadales</taxon>
        <taxon>Alteromonadaceae</taxon>
        <taxon>Glaciecola</taxon>
    </lineage>
</organism>
<evidence type="ECO:0000256" key="8">
    <source>
        <dbReference type="ARBA" id="ARBA00022989"/>
    </source>
</evidence>
<proteinExistence type="inferred from homology"/>
<feature type="transmembrane region" description="Helical" evidence="11">
    <location>
        <begin position="48"/>
        <end position="70"/>
    </location>
</feature>
<evidence type="ECO:0000256" key="7">
    <source>
        <dbReference type="ARBA" id="ARBA00022833"/>
    </source>
</evidence>
<dbReference type="Pfam" id="PF17820">
    <property type="entry name" value="PDZ_6"/>
    <property type="match status" value="1"/>
</dbReference>
<feature type="domain" description="PDZ" evidence="12">
    <location>
        <begin position="112"/>
        <end position="186"/>
    </location>
</feature>
<evidence type="ECO:0000259" key="12">
    <source>
        <dbReference type="SMART" id="SM00228"/>
    </source>
</evidence>
<keyword evidence="4 13" id="KW-0645">Protease</keyword>
<evidence type="ECO:0000256" key="9">
    <source>
        <dbReference type="ARBA" id="ARBA00023049"/>
    </source>
</evidence>
<feature type="transmembrane region" description="Helical" evidence="11">
    <location>
        <begin position="372"/>
        <end position="394"/>
    </location>
</feature>
<feature type="transmembrane region" description="Helical" evidence="11">
    <location>
        <begin position="99"/>
        <end position="119"/>
    </location>
</feature>
<dbReference type="SMART" id="SM00228">
    <property type="entry name" value="PDZ"/>
    <property type="match status" value="2"/>
</dbReference>
<dbReference type="InterPro" id="IPR004387">
    <property type="entry name" value="Pept_M50_Zn"/>
</dbReference>
<evidence type="ECO:0000256" key="4">
    <source>
        <dbReference type="ARBA" id="ARBA00022670"/>
    </source>
</evidence>
<dbReference type="PANTHER" id="PTHR42837:SF2">
    <property type="entry name" value="MEMBRANE METALLOPROTEASE ARASP2, CHLOROPLASTIC-RELATED"/>
    <property type="match status" value="1"/>
</dbReference>
<dbReference type="EMBL" id="BAET01000013">
    <property type="protein sequence ID" value="GAB55548.1"/>
    <property type="molecule type" value="Genomic_DNA"/>
</dbReference>
<comment type="caution">
    <text evidence="13">The sequence shown here is derived from an EMBL/GenBank/DDBJ whole genome shotgun (WGS) entry which is preliminary data.</text>
</comment>
<comment type="similarity">
    <text evidence="3 11">Belongs to the peptidase M50B family.</text>
</comment>
<evidence type="ECO:0000256" key="1">
    <source>
        <dbReference type="ARBA" id="ARBA00001947"/>
    </source>
</evidence>
<keyword evidence="7 11" id="KW-0862">Zinc</keyword>
<dbReference type="Pfam" id="PF02163">
    <property type="entry name" value="Peptidase_M50"/>
    <property type="match status" value="1"/>
</dbReference>
<evidence type="ECO:0000256" key="10">
    <source>
        <dbReference type="ARBA" id="ARBA00023136"/>
    </source>
</evidence>
<evidence type="ECO:0000256" key="6">
    <source>
        <dbReference type="ARBA" id="ARBA00022801"/>
    </source>
</evidence>
<comment type="subcellular location">
    <subcellularLocation>
        <location evidence="2">Membrane</location>
        <topology evidence="2">Multi-pass membrane protein</topology>
    </subcellularLocation>
</comment>
<dbReference type="GO" id="GO:0004222">
    <property type="term" value="F:metalloendopeptidase activity"/>
    <property type="evidence" value="ECO:0007669"/>
    <property type="project" value="InterPro"/>
</dbReference>
<dbReference type="NCBIfam" id="TIGR00054">
    <property type="entry name" value="RIP metalloprotease RseP"/>
    <property type="match status" value="1"/>
</dbReference>
<gene>
    <name evidence="13" type="primary">rseP</name>
    <name evidence="13" type="ORF">GPUN_1424</name>
</gene>
<evidence type="ECO:0000313" key="14">
    <source>
        <dbReference type="Proteomes" id="UP000053586"/>
    </source>
</evidence>
<dbReference type="GO" id="GO:0006508">
    <property type="term" value="P:proteolysis"/>
    <property type="evidence" value="ECO:0007669"/>
    <property type="project" value="UniProtKB-KW"/>
</dbReference>